<evidence type="ECO:0000256" key="2">
    <source>
        <dbReference type="ARBA" id="ARBA00004202"/>
    </source>
</evidence>
<sequence length="224" mass="24574">MIRFDQVTKRYPSGHEALQSLSFELAAGEMAFITGHSGAGKSTLLKLIGLIERPTRGHVTVNGHNLHGMRARGIPQHRRGIGMVFQDHRLLMDRSVYDNVALPLIIAGLPRDEVGKRVRASLDKVGLLDRERAAPVTLSTGEQQRVGIARAIVAKPAVLIADEPTGNLDPQLSAEIMQLFADFQQVGTTVLIASHDLPLVKRMGKRVLVLDHGRLLDDWRPGDP</sequence>
<dbReference type="Proteomes" id="UP001064632">
    <property type="component" value="Chromosome"/>
</dbReference>
<dbReference type="Gene3D" id="3.40.50.300">
    <property type="entry name" value="P-loop containing nucleotide triphosphate hydrolases"/>
    <property type="match status" value="1"/>
</dbReference>
<dbReference type="NCBIfam" id="TIGR02673">
    <property type="entry name" value="FtsE"/>
    <property type="match status" value="1"/>
</dbReference>
<evidence type="ECO:0000256" key="11">
    <source>
        <dbReference type="RuleBase" id="RU365094"/>
    </source>
</evidence>
<dbReference type="InterPro" id="IPR027417">
    <property type="entry name" value="P-loop_NTPase"/>
</dbReference>
<feature type="domain" description="ABC transporter" evidence="12">
    <location>
        <begin position="2"/>
        <end position="224"/>
    </location>
</feature>
<evidence type="ECO:0000256" key="3">
    <source>
        <dbReference type="ARBA" id="ARBA00005417"/>
    </source>
</evidence>
<evidence type="ECO:0000256" key="7">
    <source>
        <dbReference type="ARBA" id="ARBA00022741"/>
    </source>
</evidence>
<protein>
    <recommendedName>
        <fullName evidence="4 11">Cell division ATP-binding protein FtsE</fullName>
    </recommendedName>
</protein>
<keyword evidence="5 11" id="KW-1003">Cell membrane</keyword>
<gene>
    <name evidence="11 13" type="primary">ftsE</name>
    <name evidence="13" type="ORF">N4264_05535</name>
</gene>
<dbReference type="RefSeq" id="WP_261696071.1">
    <property type="nucleotide sequence ID" value="NZ_CP104694.1"/>
</dbReference>
<comment type="similarity">
    <text evidence="3 11">Belongs to the ABC transporter superfamily.</text>
</comment>
<evidence type="ECO:0000256" key="8">
    <source>
        <dbReference type="ARBA" id="ARBA00022840"/>
    </source>
</evidence>
<accession>A0ABY6BGH1</accession>
<evidence type="ECO:0000256" key="9">
    <source>
        <dbReference type="ARBA" id="ARBA00023136"/>
    </source>
</evidence>
<comment type="subunit">
    <text evidence="11">Homodimer. Forms a membrane-associated complex with FtsX.</text>
</comment>
<dbReference type="Pfam" id="PF00005">
    <property type="entry name" value="ABC_tran"/>
    <property type="match status" value="1"/>
</dbReference>
<evidence type="ECO:0000256" key="5">
    <source>
        <dbReference type="ARBA" id="ARBA00022475"/>
    </source>
</evidence>
<dbReference type="InterPro" id="IPR005286">
    <property type="entry name" value="Cell_div_FtsE"/>
</dbReference>
<evidence type="ECO:0000256" key="4">
    <source>
        <dbReference type="ARBA" id="ARBA00020019"/>
    </source>
</evidence>
<keyword evidence="6 11" id="KW-0132">Cell division</keyword>
<comment type="subcellular location">
    <subcellularLocation>
        <location evidence="11">Cell inner membrane</location>
        <topology evidence="11">Peripheral membrane protein</topology>
        <orientation evidence="11">Cytoplasmic side</orientation>
    </subcellularLocation>
    <subcellularLocation>
        <location evidence="2">Cell membrane</location>
        <topology evidence="2">Peripheral membrane protein</topology>
    </subcellularLocation>
</comment>
<keyword evidence="7 11" id="KW-0547">Nucleotide-binding</keyword>
<dbReference type="PROSITE" id="PS50893">
    <property type="entry name" value="ABC_TRANSPORTER_2"/>
    <property type="match status" value="1"/>
</dbReference>
<dbReference type="InterPro" id="IPR003439">
    <property type="entry name" value="ABC_transporter-like_ATP-bd"/>
</dbReference>
<keyword evidence="9 11" id="KW-0472">Membrane</keyword>
<dbReference type="PANTHER" id="PTHR24220">
    <property type="entry name" value="IMPORT ATP-BINDING PROTEIN"/>
    <property type="match status" value="1"/>
</dbReference>
<keyword evidence="14" id="KW-1185">Reference proteome</keyword>
<evidence type="ECO:0000256" key="6">
    <source>
        <dbReference type="ARBA" id="ARBA00022618"/>
    </source>
</evidence>
<dbReference type="SMART" id="SM00382">
    <property type="entry name" value="AAA"/>
    <property type="match status" value="1"/>
</dbReference>
<evidence type="ECO:0000256" key="10">
    <source>
        <dbReference type="ARBA" id="ARBA00023306"/>
    </source>
</evidence>
<comment type="function">
    <text evidence="1">Part of the ABC transporter FtsEX involved in cellular division. Important for assembly or stability of the septal ring.</text>
</comment>
<evidence type="ECO:0000259" key="12">
    <source>
        <dbReference type="PROSITE" id="PS50893"/>
    </source>
</evidence>
<keyword evidence="10 11" id="KW-0131">Cell cycle</keyword>
<evidence type="ECO:0000313" key="14">
    <source>
        <dbReference type="Proteomes" id="UP001064632"/>
    </source>
</evidence>
<reference evidence="13" key="1">
    <citation type="submission" date="2022-09" db="EMBL/GenBank/DDBJ databases">
        <title>Tahibacter sp. nov., isolated from a fresh water.</title>
        <authorList>
            <person name="Baek J.H."/>
            <person name="Lee J.K."/>
            <person name="Kim J.M."/>
            <person name="Jeon C.O."/>
        </authorList>
    </citation>
    <scope>NUCLEOTIDE SEQUENCE</scope>
    <source>
        <strain evidence="13">W38</strain>
    </source>
</reference>
<evidence type="ECO:0000256" key="1">
    <source>
        <dbReference type="ARBA" id="ARBA00002579"/>
    </source>
</evidence>
<dbReference type="GO" id="GO:0051301">
    <property type="term" value="P:cell division"/>
    <property type="evidence" value="ECO:0007669"/>
    <property type="project" value="UniProtKB-KW"/>
</dbReference>
<dbReference type="InterPro" id="IPR003593">
    <property type="entry name" value="AAA+_ATPase"/>
</dbReference>
<dbReference type="SUPFAM" id="SSF52540">
    <property type="entry name" value="P-loop containing nucleoside triphosphate hydrolases"/>
    <property type="match status" value="1"/>
</dbReference>
<keyword evidence="8 11" id="KW-0067">ATP-binding</keyword>
<dbReference type="EMBL" id="CP104694">
    <property type="protein sequence ID" value="UXI69113.1"/>
    <property type="molecule type" value="Genomic_DNA"/>
</dbReference>
<dbReference type="PANTHER" id="PTHR24220:SF470">
    <property type="entry name" value="CELL DIVISION ATP-BINDING PROTEIN FTSE"/>
    <property type="match status" value="1"/>
</dbReference>
<dbReference type="GO" id="GO:0005524">
    <property type="term" value="F:ATP binding"/>
    <property type="evidence" value="ECO:0007669"/>
    <property type="project" value="UniProtKB-KW"/>
</dbReference>
<organism evidence="13 14">
    <name type="scientific">Tahibacter amnicola</name>
    <dbReference type="NCBI Taxonomy" id="2976241"/>
    <lineage>
        <taxon>Bacteria</taxon>
        <taxon>Pseudomonadati</taxon>
        <taxon>Pseudomonadota</taxon>
        <taxon>Gammaproteobacteria</taxon>
        <taxon>Lysobacterales</taxon>
        <taxon>Rhodanobacteraceae</taxon>
        <taxon>Tahibacter</taxon>
    </lineage>
</organism>
<proteinExistence type="inferred from homology"/>
<dbReference type="InterPro" id="IPR015854">
    <property type="entry name" value="ABC_transpr_LolD-like"/>
</dbReference>
<evidence type="ECO:0000313" key="13">
    <source>
        <dbReference type="EMBL" id="UXI69113.1"/>
    </source>
</evidence>
<name>A0ABY6BGH1_9GAMM</name>